<sequence length="697" mass="78120">MSAMSSISVELTLDGRRRLGLAKMGRACLVMTTSDHPHHRRHSTTPLFPSLRSAHHGRVPVADRWTSLSPPSAPHGSPSHAKPDPTACLRSSIRRRPSVHGRRQTRTRLPRDPTLLPPRFERSPPPSVGFNGLRESRRGQERGVPPISSLLEAADRRGAAPLPPPPPPPVPESRNYYTDLDALHQEERRLYQREMDNISQEEAQMNRDLAELRARVETSEQRRDQIIREAEAAGRGPEIRAFFDVEAPDDETHITLHPGQPLRIIRSPEPMSSRLRPDSRGGYRARRSNLPTPPLDTSGPGDGVLLVDDGDSMQARASRRSHPLSNSWRAESPAEIDGLGDRNRSPTPGDGWEIMRTTITPDATLPSAESSFTSSAASQSFNASSNNTNITEPDASSRENSRRNSRHRAARDDSVSSVDPDDLVCSEEDEFGAEAFAEDVYFHEMETPEGRARIAAHQRLRAEEGNRFADPSQPGRVDIGLRLLEEAFNSEEGSERLASIRHMSEDTVRHYTEMLAHGRRIRERRRRQRLDGDRPPSPHPERYSESVNHTVNESRRQVHDYFRRFGADSLEPRSTSPPPQYEPLSSHPNATTFTSRDGPVAQPVSPPGPHSEREVSEALLSQSDAPDLDSMRRIVERLAARDDVPEEWWTSIGLNLSRTRPHPRSPTSRRRRRSVSPRSASMTIENMFNGSSGNSRL</sequence>
<dbReference type="EMBL" id="ML993595">
    <property type="protein sequence ID" value="KAF2166964.1"/>
    <property type="molecule type" value="Genomic_DNA"/>
</dbReference>
<feature type="region of interest" description="Disordered" evidence="2">
    <location>
        <begin position="650"/>
        <end position="697"/>
    </location>
</feature>
<feature type="compositionally biased region" description="Polar residues" evidence="2">
    <location>
        <begin position="682"/>
        <end position="697"/>
    </location>
</feature>
<organism evidence="3 4">
    <name type="scientific">Zasmidium cellare ATCC 36951</name>
    <dbReference type="NCBI Taxonomy" id="1080233"/>
    <lineage>
        <taxon>Eukaryota</taxon>
        <taxon>Fungi</taxon>
        <taxon>Dikarya</taxon>
        <taxon>Ascomycota</taxon>
        <taxon>Pezizomycotina</taxon>
        <taxon>Dothideomycetes</taxon>
        <taxon>Dothideomycetidae</taxon>
        <taxon>Mycosphaerellales</taxon>
        <taxon>Mycosphaerellaceae</taxon>
        <taxon>Zasmidium</taxon>
    </lineage>
</organism>
<feature type="region of interest" description="Disordered" evidence="2">
    <location>
        <begin position="514"/>
        <end position="555"/>
    </location>
</feature>
<evidence type="ECO:0000256" key="1">
    <source>
        <dbReference type="SAM" id="Coils"/>
    </source>
</evidence>
<evidence type="ECO:0000313" key="4">
    <source>
        <dbReference type="Proteomes" id="UP000799537"/>
    </source>
</evidence>
<dbReference type="Proteomes" id="UP000799537">
    <property type="component" value="Unassembled WGS sequence"/>
</dbReference>
<feature type="compositionally biased region" description="Polar residues" evidence="2">
    <location>
        <begin position="586"/>
        <end position="595"/>
    </location>
</feature>
<accession>A0A6A6CIB9</accession>
<protein>
    <submittedName>
        <fullName evidence="3">Uncharacterized protein</fullName>
    </submittedName>
</protein>
<proteinExistence type="predicted"/>
<feature type="compositionally biased region" description="Low complexity" evidence="2">
    <location>
        <begin position="367"/>
        <end position="389"/>
    </location>
</feature>
<dbReference type="GeneID" id="54566076"/>
<dbReference type="RefSeq" id="XP_033667853.1">
    <property type="nucleotide sequence ID" value="XM_033812804.1"/>
</dbReference>
<feature type="region of interest" description="Disordered" evidence="2">
    <location>
        <begin position="32"/>
        <end position="145"/>
    </location>
</feature>
<feature type="region of interest" description="Disordered" evidence="2">
    <location>
        <begin position="261"/>
        <end position="422"/>
    </location>
</feature>
<feature type="coiled-coil region" evidence="1">
    <location>
        <begin position="188"/>
        <end position="229"/>
    </location>
</feature>
<feature type="compositionally biased region" description="Basic residues" evidence="2">
    <location>
        <begin position="517"/>
        <end position="528"/>
    </location>
</feature>
<feature type="compositionally biased region" description="Low complexity" evidence="2">
    <location>
        <begin position="67"/>
        <end position="80"/>
    </location>
</feature>
<keyword evidence="4" id="KW-1185">Reference proteome</keyword>
<feature type="compositionally biased region" description="Basic residues" evidence="2">
    <location>
        <begin position="92"/>
        <end position="108"/>
    </location>
</feature>
<name>A0A6A6CIB9_ZASCE</name>
<reference evidence="3" key="1">
    <citation type="journal article" date="2020" name="Stud. Mycol.">
        <title>101 Dothideomycetes genomes: a test case for predicting lifestyles and emergence of pathogens.</title>
        <authorList>
            <person name="Haridas S."/>
            <person name="Albert R."/>
            <person name="Binder M."/>
            <person name="Bloem J."/>
            <person name="Labutti K."/>
            <person name="Salamov A."/>
            <person name="Andreopoulos B."/>
            <person name="Baker S."/>
            <person name="Barry K."/>
            <person name="Bills G."/>
            <person name="Bluhm B."/>
            <person name="Cannon C."/>
            <person name="Castanera R."/>
            <person name="Culley D."/>
            <person name="Daum C."/>
            <person name="Ezra D."/>
            <person name="Gonzalez J."/>
            <person name="Henrissat B."/>
            <person name="Kuo A."/>
            <person name="Liang C."/>
            <person name="Lipzen A."/>
            <person name="Lutzoni F."/>
            <person name="Magnuson J."/>
            <person name="Mondo S."/>
            <person name="Nolan M."/>
            <person name="Ohm R."/>
            <person name="Pangilinan J."/>
            <person name="Park H.-J."/>
            <person name="Ramirez L."/>
            <person name="Alfaro M."/>
            <person name="Sun H."/>
            <person name="Tritt A."/>
            <person name="Yoshinaga Y."/>
            <person name="Zwiers L.-H."/>
            <person name="Turgeon B."/>
            <person name="Goodwin S."/>
            <person name="Spatafora J."/>
            <person name="Crous P."/>
            <person name="Grigoriev I."/>
        </authorList>
    </citation>
    <scope>NUCLEOTIDE SEQUENCE</scope>
    <source>
        <strain evidence="3">ATCC 36951</strain>
    </source>
</reference>
<gene>
    <name evidence="3" type="ORF">M409DRAFT_54724</name>
</gene>
<dbReference type="OrthoDB" id="3946700at2759"/>
<feature type="compositionally biased region" description="Basic and acidic residues" evidence="2">
    <location>
        <begin position="529"/>
        <end position="544"/>
    </location>
</feature>
<evidence type="ECO:0000256" key="2">
    <source>
        <dbReference type="SAM" id="MobiDB-lite"/>
    </source>
</evidence>
<dbReference type="AlphaFoldDB" id="A0A6A6CIB9"/>
<evidence type="ECO:0000313" key="3">
    <source>
        <dbReference type="EMBL" id="KAF2166964.1"/>
    </source>
</evidence>
<feature type="compositionally biased region" description="Basic residues" evidence="2">
    <location>
        <begin position="659"/>
        <end position="675"/>
    </location>
</feature>
<keyword evidence="1" id="KW-0175">Coiled coil</keyword>
<feature type="region of interest" description="Disordered" evidence="2">
    <location>
        <begin position="568"/>
        <end position="627"/>
    </location>
</feature>